<dbReference type="SMART" id="SM00702">
    <property type="entry name" value="P4Hc"/>
    <property type="match status" value="1"/>
</dbReference>
<evidence type="ECO:0000256" key="4">
    <source>
        <dbReference type="ARBA" id="ARBA00023002"/>
    </source>
</evidence>
<sequence length="312" mass="35282">MSTSQVPDDFLRGPAQNATVHHIDFTKTTPAILAFKNNFAAVIDNFMTEAECAELLQLAEKSTNPDSETNAPVWERAMINAGGGKQIMSVDSRKSARIIFDSSDIAQRMLDRLQPFMRDFDLDKIHNKPLITGLGPARRGETYHLSRLNERLRFLRYEGGDYFRPHWDGCYATLDGKERSLLTIQLYLNGDGEQDLDELIPEIELAEKKNALFVHNGEVDLNSIVQDRPDSPRYASTAAESLKENEKLLGGATSFTDDYRAREVVRVFPKTGSLLIFQQRNLMHCGDDVFRGVKYTVRSDVMYTCVSEFGNE</sequence>
<evidence type="ECO:0000256" key="1">
    <source>
        <dbReference type="ARBA" id="ARBA00001961"/>
    </source>
</evidence>
<dbReference type="GO" id="GO:0031418">
    <property type="term" value="F:L-ascorbic acid binding"/>
    <property type="evidence" value="ECO:0007669"/>
    <property type="project" value="InterPro"/>
</dbReference>
<keyword evidence="2" id="KW-0479">Metal-binding</keyword>
<keyword evidence="4" id="KW-0560">Oxidoreductase</keyword>
<dbReference type="InterPro" id="IPR045054">
    <property type="entry name" value="P4HA-like"/>
</dbReference>
<evidence type="ECO:0000256" key="5">
    <source>
        <dbReference type="ARBA" id="ARBA00023004"/>
    </source>
</evidence>
<evidence type="ECO:0000256" key="3">
    <source>
        <dbReference type="ARBA" id="ARBA00022964"/>
    </source>
</evidence>
<dbReference type="GO" id="GO:0004656">
    <property type="term" value="F:procollagen-proline 4-dioxygenase activity"/>
    <property type="evidence" value="ECO:0007669"/>
    <property type="project" value="TreeGrafter"/>
</dbReference>
<dbReference type="InterPro" id="IPR006620">
    <property type="entry name" value="Pro_4_hyd_alph"/>
</dbReference>
<feature type="domain" description="Prolyl 4-hydroxylase alpha subunit" evidence="6">
    <location>
        <begin position="38"/>
        <end position="302"/>
    </location>
</feature>
<accession>A0AAD6CNN7</accession>
<dbReference type="GO" id="GO:0005783">
    <property type="term" value="C:endoplasmic reticulum"/>
    <property type="evidence" value="ECO:0007669"/>
    <property type="project" value="TreeGrafter"/>
</dbReference>
<proteinExistence type="predicted"/>
<dbReference type="Proteomes" id="UP001220324">
    <property type="component" value="Unassembled WGS sequence"/>
</dbReference>
<keyword evidence="3" id="KW-0223">Dioxygenase</keyword>
<keyword evidence="8" id="KW-1185">Reference proteome</keyword>
<evidence type="ECO:0000313" key="8">
    <source>
        <dbReference type="Proteomes" id="UP001220324"/>
    </source>
</evidence>
<evidence type="ECO:0000256" key="2">
    <source>
        <dbReference type="ARBA" id="ARBA00022723"/>
    </source>
</evidence>
<dbReference type="PANTHER" id="PTHR10869">
    <property type="entry name" value="PROLYL 4-HYDROXYLASE ALPHA SUBUNIT"/>
    <property type="match status" value="1"/>
</dbReference>
<dbReference type="EMBL" id="JAQIZZ010000007">
    <property type="protein sequence ID" value="KAJ5532180.1"/>
    <property type="molecule type" value="Genomic_DNA"/>
</dbReference>
<reference evidence="7 8" key="1">
    <citation type="journal article" date="2023" name="IMA Fungus">
        <title>Comparative genomic study of the Penicillium genus elucidates a diverse pangenome and 15 lateral gene transfer events.</title>
        <authorList>
            <person name="Petersen C."/>
            <person name="Sorensen T."/>
            <person name="Nielsen M.R."/>
            <person name="Sondergaard T.E."/>
            <person name="Sorensen J.L."/>
            <person name="Fitzpatrick D.A."/>
            <person name="Frisvad J.C."/>
            <person name="Nielsen K.L."/>
        </authorList>
    </citation>
    <scope>NUCLEOTIDE SEQUENCE [LARGE SCALE GENOMIC DNA]</scope>
    <source>
        <strain evidence="7 8">IBT 35679</strain>
    </source>
</reference>
<protein>
    <recommendedName>
        <fullName evidence="6">Prolyl 4-hydroxylase alpha subunit domain-containing protein</fullName>
    </recommendedName>
</protein>
<dbReference type="PANTHER" id="PTHR10869:SF241">
    <property type="entry name" value="FE2OG DIOXYGENASE DOMAIN-CONTAINING PROTEIN"/>
    <property type="match status" value="1"/>
</dbReference>
<gene>
    <name evidence="7" type="ORF">N7494_008732</name>
</gene>
<evidence type="ECO:0000259" key="6">
    <source>
        <dbReference type="SMART" id="SM00702"/>
    </source>
</evidence>
<evidence type="ECO:0000313" key="7">
    <source>
        <dbReference type="EMBL" id="KAJ5532180.1"/>
    </source>
</evidence>
<name>A0AAD6CNN7_9EURO</name>
<organism evidence="7 8">
    <name type="scientific">Penicillium frequentans</name>
    <dbReference type="NCBI Taxonomy" id="3151616"/>
    <lineage>
        <taxon>Eukaryota</taxon>
        <taxon>Fungi</taxon>
        <taxon>Dikarya</taxon>
        <taxon>Ascomycota</taxon>
        <taxon>Pezizomycotina</taxon>
        <taxon>Eurotiomycetes</taxon>
        <taxon>Eurotiomycetidae</taxon>
        <taxon>Eurotiales</taxon>
        <taxon>Aspergillaceae</taxon>
        <taxon>Penicillium</taxon>
    </lineage>
</organism>
<dbReference type="AlphaFoldDB" id="A0AAD6CNN7"/>
<dbReference type="GO" id="GO:0005506">
    <property type="term" value="F:iron ion binding"/>
    <property type="evidence" value="ECO:0007669"/>
    <property type="project" value="InterPro"/>
</dbReference>
<comment type="cofactor">
    <cofactor evidence="1">
        <name>L-ascorbate</name>
        <dbReference type="ChEBI" id="CHEBI:38290"/>
    </cofactor>
</comment>
<dbReference type="Gene3D" id="2.60.120.620">
    <property type="entry name" value="q2cbj1_9rhob like domain"/>
    <property type="match status" value="1"/>
</dbReference>
<comment type="caution">
    <text evidence="7">The sequence shown here is derived from an EMBL/GenBank/DDBJ whole genome shotgun (WGS) entry which is preliminary data.</text>
</comment>
<keyword evidence="5" id="KW-0408">Iron</keyword>